<comment type="caution">
    <text evidence="1">The sequence shown here is derived from an EMBL/GenBank/DDBJ whole genome shotgun (WGS) entry which is preliminary data.</text>
</comment>
<proteinExistence type="predicted"/>
<evidence type="ECO:0000313" key="2">
    <source>
        <dbReference type="Proteomes" id="UP001180845"/>
    </source>
</evidence>
<sequence>MAEHETSLLCHELLLRLAGRLPDARLWRYRDWLAGDAADVFAQSLPRDLVRERIALTDTDHRLLSDAVLPLGADPAVVDAVLPGDEPRWDDYTFTAESPAGGMGDSEILVLGATLRDRQGIHEVRSSWRGRTGSAMAADLKRVVVVTASGEFAELAGEVQRILRALGEHEPRVEVLTPETEPTPYHRAALAESVLICAGAEETVGHRAYG</sequence>
<dbReference type="AlphaFoldDB" id="A0AAE3ZBA5"/>
<gene>
    <name evidence="1" type="ORF">JOF55_001923</name>
</gene>
<dbReference type="Proteomes" id="UP001180845">
    <property type="component" value="Unassembled WGS sequence"/>
</dbReference>
<name>A0AAE3ZBA5_9ACTN</name>
<dbReference type="RefSeq" id="WP_310272657.1">
    <property type="nucleotide sequence ID" value="NZ_JAVDXW010000001.1"/>
</dbReference>
<accession>A0AAE3ZBA5</accession>
<dbReference type="EMBL" id="JAVDXW010000001">
    <property type="protein sequence ID" value="MDR7301742.1"/>
    <property type="molecule type" value="Genomic_DNA"/>
</dbReference>
<reference evidence="1" key="1">
    <citation type="submission" date="2023-07" db="EMBL/GenBank/DDBJ databases">
        <title>Sequencing the genomes of 1000 actinobacteria strains.</title>
        <authorList>
            <person name="Klenk H.-P."/>
        </authorList>
    </citation>
    <scope>NUCLEOTIDE SEQUENCE</scope>
    <source>
        <strain evidence="1">DSM 45977</strain>
    </source>
</reference>
<organism evidence="1 2">
    <name type="scientific">Haloactinomyces albus</name>
    <dbReference type="NCBI Taxonomy" id="1352928"/>
    <lineage>
        <taxon>Bacteria</taxon>
        <taxon>Bacillati</taxon>
        <taxon>Actinomycetota</taxon>
        <taxon>Actinomycetes</taxon>
        <taxon>Actinopolysporales</taxon>
        <taxon>Actinopolysporaceae</taxon>
        <taxon>Haloactinomyces</taxon>
    </lineage>
</organism>
<protein>
    <submittedName>
        <fullName evidence="1">Uncharacterized protein</fullName>
    </submittedName>
</protein>
<keyword evidence="2" id="KW-1185">Reference proteome</keyword>
<evidence type="ECO:0000313" key="1">
    <source>
        <dbReference type="EMBL" id="MDR7301742.1"/>
    </source>
</evidence>